<dbReference type="SUPFAM" id="SSF52047">
    <property type="entry name" value="RNI-like"/>
    <property type="match status" value="1"/>
</dbReference>
<protein>
    <recommendedName>
        <fullName evidence="4">F-box domain-containing protein</fullName>
    </recommendedName>
</protein>
<evidence type="ECO:0000313" key="3">
    <source>
        <dbReference type="Proteomes" id="UP001221757"/>
    </source>
</evidence>
<feature type="region of interest" description="Disordered" evidence="1">
    <location>
        <begin position="405"/>
        <end position="455"/>
    </location>
</feature>
<reference evidence="2" key="1">
    <citation type="submission" date="2023-03" db="EMBL/GenBank/DDBJ databases">
        <title>Massive genome expansion in bonnet fungi (Mycena s.s.) driven by repeated elements and novel gene families across ecological guilds.</title>
        <authorList>
            <consortium name="Lawrence Berkeley National Laboratory"/>
            <person name="Harder C.B."/>
            <person name="Miyauchi S."/>
            <person name="Viragh M."/>
            <person name="Kuo A."/>
            <person name="Thoen E."/>
            <person name="Andreopoulos B."/>
            <person name="Lu D."/>
            <person name="Skrede I."/>
            <person name="Drula E."/>
            <person name="Henrissat B."/>
            <person name="Morin E."/>
            <person name="Kohler A."/>
            <person name="Barry K."/>
            <person name="LaButti K."/>
            <person name="Morin E."/>
            <person name="Salamov A."/>
            <person name="Lipzen A."/>
            <person name="Mereny Z."/>
            <person name="Hegedus B."/>
            <person name="Baldrian P."/>
            <person name="Stursova M."/>
            <person name="Weitz H."/>
            <person name="Taylor A."/>
            <person name="Grigoriev I.V."/>
            <person name="Nagy L.G."/>
            <person name="Martin F."/>
            <person name="Kauserud H."/>
        </authorList>
    </citation>
    <scope>NUCLEOTIDE SEQUENCE</scope>
    <source>
        <strain evidence="2">CBHHK067</strain>
    </source>
</reference>
<dbReference type="InterPro" id="IPR032675">
    <property type="entry name" value="LRR_dom_sf"/>
</dbReference>
<evidence type="ECO:0008006" key="4">
    <source>
        <dbReference type="Google" id="ProtNLM"/>
    </source>
</evidence>
<evidence type="ECO:0000256" key="1">
    <source>
        <dbReference type="SAM" id="MobiDB-lite"/>
    </source>
</evidence>
<comment type="caution">
    <text evidence="2">The sequence shown here is derived from an EMBL/GenBank/DDBJ whole genome shotgun (WGS) entry which is preliminary data.</text>
</comment>
<keyword evidence="3" id="KW-1185">Reference proteome</keyword>
<proteinExistence type="predicted"/>
<organism evidence="2 3">
    <name type="scientific">Mycena rosella</name>
    <name type="common">Pink bonnet</name>
    <name type="synonym">Agaricus rosellus</name>
    <dbReference type="NCBI Taxonomy" id="1033263"/>
    <lineage>
        <taxon>Eukaryota</taxon>
        <taxon>Fungi</taxon>
        <taxon>Dikarya</taxon>
        <taxon>Basidiomycota</taxon>
        <taxon>Agaricomycotina</taxon>
        <taxon>Agaricomycetes</taxon>
        <taxon>Agaricomycetidae</taxon>
        <taxon>Agaricales</taxon>
        <taxon>Marasmiineae</taxon>
        <taxon>Mycenaceae</taxon>
        <taxon>Mycena</taxon>
    </lineage>
</organism>
<gene>
    <name evidence="2" type="ORF">B0H17DRAFT_1289823</name>
</gene>
<sequence length="455" mass="50927">MHRGLRIPEVVELICGEAKFSTLVALAQTCQALQPPALSVLWRDQSDLMPLLKCLPSDLWELEEVENRPTRLRFRRAIAPSDWTRVIFYAVYVKSFVESGLWPEIYAALSLSLPKSPLFPNIRHLTWRTGDDVFPYIRLLVGDKLRSIVVSMHGSEAIRASLLPSLTTFHPKLTHVEFDTLIADRPMIYDAIYSAICSWNHLEKLKFGALNLPAMLHLARLPNLKYLQLSRFPSDSATIREFQAKVASTGAIFAALRELYAPRVFHLSIEVPTVTEDWQTLNTVLARKSSRTLTRLSLNEEFSHSHDFIDALERMLTTESIQPLLSCPNLVELSVGTAYGIDLDDAFLKQLALALPRLQKLDLSPGCQSARYVPQVTLGGLVPLAQHCPNLAVLAIVMTPPTSIRTRKKSPGAVSATRPSPTSMSSSPPYRSPRRWHRSYPRSSPICGSSPCGKR</sequence>
<dbReference type="EMBL" id="JARKIE010000648">
    <property type="protein sequence ID" value="KAJ7622703.1"/>
    <property type="molecule type" value="Genomic_DNA"/>
</dbReference>
<dbReference type="Gene3D" id="3.80.10.10">
    <property type="entry name" value="Ribonuclease Inhibitor"/>
    <property type="match status" value="1"/>
</dbReference>
<feature type="compositionally biased region" description="Low complexity" evidence="1">
    <location>
        <begin position="418"/>
        <end position="429"/>
    </location>
</feature>
<evidence type="ECO:0000313" key="2">
    <source>
        <dbReference type="EMBL" id="KAJ7622703.1"/>
    </source>
</evidence>
<dbReference type="AlphaFoldDB" id="A0AAD7BJ72"/>
<accession>A0AAD7BJ72</accession>
<name>A0AAD7BJ72_MYCRO</name>
<dbReference type="Proteomes" id="UP001221757">
    <property type="component" value="Unassembled WGS sequence"/>
</dbReference>